<feature type="binding site" evidence="5">
    <location>
        <position position="317"/>
    </location>
    <ligand>
        <name>S-adenosyl-L-methionine</name>
        <dbReference type="ChEBI" id="CHEBI:59789"/>
    </ligand>
</feature>
<dbReference type="AlphaFoldDB" id="K4KLU9"/>
<dbReference type="KEGG" id="saga:M5M_14400"/>
<dbReference type="InterPro" id="IPR049560">
    <property type="entry name" value="MeTrfase_RsmB-F_NOP2_cat"/>
</dbReference>
<accession>K4KLU9</accession>
<evidence type="ECO:0000256" key="1">
    <source>
        <dbReference type="ARBA" id="ARBA00022603"/>
    </source>
</evidence>
<feature type="binding site" evidence="5">
    <location>
        <position position="267"/>
    </location>
    <ligand>
        <name>S-adenosyl-L-methionine</name>
        <dbReference type="ChEBI" id="CHEBI:59789"/>
    </ligand>
</feature>
<keyword evidence="8" id="KW-1185">Reference proteome</keyword>
<dbReference type="InterPro" id="IPR001678">
    <property type="entry name" value="MeTrfase_RsmB-F_NOP2_dom"/>
</dbReference>
<dbReference type="PROSITE" id="PS51686">
    <property type="entry name" value="SAM_MT_RSMB_NOP"/>
    <property type="match status" value="1"/>
</dbReference>
<organism evidence="7 8">
    <name type="scientific">Simiduia agarivorans (strain DSM 21679 / JCM 13881 / BCRC 17597 / SA1)</name>
    <dbReference type="NCBI Taxonomy" id="1117647"/>
    <lineage>
        <taxon>Bacteria</taxon>
        <taxon>Pseudomonadati</taxon>
        <taxon>Pseudomonadota</taxon>
        <taxon>Gammaproteobacteria</taxon>
        <taxon>Cellvibrionales</taxon>
        <taxon>Cellvibrionaceae</taxon>
        <taxon>Simiduia</taxon>
    </lineage>
</organism>
<feature type="active site" description="Nucleophile" evidence="5">
    <location>
        <position position="370"/>
    </location>
</feature>
<dbReference type="SUPFAM" id="SSF53335">
    <property type="entry name" value="S-adenosyl-L-methionine-dependent methyltransferases"/>
    <property type="match status" value="1"/>
</dbReference>
<reference evidence="7 8" key="1">
    <citation type="journal article" date="2013" name="Genome Announc.">
        <title>Complete genome sequence of Simiduia agarivorans SA1(T), a marine bacterium able to degrade a variety of polysaccharides.</title>
        <authorList>
            <person name="Lin S.Y."/>
            <person name="Shieh W.Y."/>
            <person name="Chen J.S."/>
            <person name="Tang S.L."/>
        </authorList>
    </citation>
    <scope>NUCLEOTIDE SEQUENCE [LARGE SCALE GENOMIC DNA]</scope>
    <source>
        <strain evidence="8">DSM 21679 / JCM 13881 / BCRC 17597 / SA1</strain>
    </source>
</reference>
<dbReference type="PRINTS" id="PR02008">
    <property type="entry name" value="RCMTFAMILY"/>
</dbReference>
<evidence type="ECO:0000256" key="4">
    <source>
        <dbReference type="ARBA" id="ARBA00022884"/>
    </source>
</evidence>
<dbReference type="OrthoDB" id="9810297at2"/>
<name>K4KLU9_SIMAS</name>
<keyword evidence="4 5" id="KW-0694">RNA-binding</keyword>
<dbReference type="GO" id="GO:0003723">
    <property type="term" value="F:RNA binding"/>
    <property type="evidence" value="ECO:0007669"/>
    <property type="project" value="UniProtKB-UniRule"/>
</dbReference>
<comment type="similarity">
    <text evidence="5">Belongs to the class I-like SAM-binding methyltransferase superfamily. RsmB/NOP family.</text>
</comment>
<comment type="caution">
    <text evidence="5">Lacks conserved residue(s) required for the propagation of feature annotation.</text>
</comment>
<dbReference type="PANTHER" id="PTHR22807">
    <property type="entry name" value="NOP2 YEAST -RELATED NOL1/NOP2/FMU SUN DOMAIN-CONTAINING"/>
    <property type="match status" value="1"/>
</dbReference>
<dbReference type="InterPro" id="IPR029063">
    <property type="entry name" value="SAM-dependent_MTases_sf"/>
</dbReference>
<gene>
    <name evidence="7" type="ordered locus">M5M_14400</name>
</gene>
<sequence length="421" mass="46394">MIWQAWQAQPAGTHLDRWLSANLAKLVPAPGAHAALVTRLQKAVAYQQLICALAHQFEAGHANIDWLAWDAKWTPEQVTRLSASQIEQWLDLRLNPEPAQAAPELAKKIQLAQSFRAGTESNPSLFALWHGLRPGWMAAISKRAELSGWSKAQLNAFAAAQALPPPLWLRLQSDMTPEQAKTSLEQDGVLVELSEQGLCAHGGKSIKLSQLHKAGALEVQDLASQCLSGRVEVRPGQKAWDVCAGAGGKTLAIGAGMHNKGMLLATDIHERKLQELKRRAKRAGLYNIRSFVWSADAPLALPKEVAQQQGFDWVLVDAPCSASGTWRRNPEARWRYTTADTEELVQLQRKIVSNALPAVRPGGSFVYATCSWDERENEQQVAWLLTQYPDFSLVSQSLLGCPDMDSDTMFVAVFRKMPTAS</sequence>
<dbReference type="PANTHER" id="PTHR22807:SF53">
    <property type="entry name" value="RIBOSOMAL RNA SMALL SUBUNIT METHYLTRANSFERASE B-RELATED"/>
    <property type="match status" value="1"/>
</dbReference>
<dbReference type="EMBL" id="CP003746">
    <property type="protein sequence ID" value="AFV00017.2"/>
    <property type="molecule type" value="Genomic_DNA"/>
</dbReference>
<dbReference type="eggNOG" id="COG0144">
    <property type="taxonomic scope" value="Bacteria"/>
</dbReference>
<dbReference type="GO" id="GO:0008173">
    <property type="term" value="F:RNA methyltransferase activity"/>
    <property type="evidence" value="ECO:0007669"/>
    <property type="project" value="InterPro"/>
</dbReference>
<evidence type="ECO:0000256" key="3">
    <source>
        <dbReference type="ARBA" id="ARBA00022691"/>
    </source>
</evidence>
<evidence type="ECO:0000256" key="5">
    <source>
        <dbReference type="PROSITE-ProRule" id="PRU01023"/>
    </source>
</evidence>
<keyword evidence="2 5" id="KW-0808">Transferase</keyword>
<dbReference type="Gene3D" id="3.40.50.150">
    <property type="entry name" value="Vaccinia Virus protein VP39"/>
    <property type="match status" value="1"/>
</dbReference>
<dbReference type="InterPro" id="IPR023267">
    <property type="entry name" value="RCMT"/>
</dbReference>
<dbReference type="GO" id="GO:0001510">
    <property type="term" value="P:RNA methylation"/>
    <property type="evidence" value="ECO:0007669"/>
    <property type="project" value="InterPro"/>
</dbReference>
<feature type="binding site" evidence="5">
    <location>
        <position position="296"/>
    </location>
    <ligand>
        <name>S-adenosyl-L-methionine</name>
        <dbReference type="ChEBI" id="CHEBI:59789"/>
    </ligand>
</feature>
<dbReference type="STRING" id="1117647.M5M_14400"/>
<protein>
    <submittedName>
        <fullName evidence="7">tRNA and rRNA cytosine-C5-methylase</fullName>
    </submittedName>
</protein>
<dbReference type="RefSeq" id="WP_016389589.1">
    <property type="nucleotide sequence ID" value="NC_018868.3"/>
</dbReference>
<dbReference type="Pfam" id="PF01189">
    <property type="entry name" value="Methyltr_RsmB-F"/>
    <property type="match status" value="1"/>
</dbReference>
<dbReference type="Proteomes" id="UP000000466">
    <property type="component" value="Chromosome"/>
</dbReference>
<evidence type="ECO:0000259" key="6">
    <source>
        <dbReference type="PROSITE" id="PS51686"/>
    </source>
</evidence>
<evidence type="ECO:0000313" key="7">
    <source>
        <dbReference type="EMBL" id="AFV00017.2"/>
    </source>
</evidence>
<dbReference type="CDD" id="cd02440">
    <property type="entry name" value="AdoMet_MTases"/>
    <property type="match status" value="1"/>
</dbReference>
<keyword evidence="1 5" id="KW-0489">Methyltransferase</keyword>
<evidence type="ECO:0000256" key="2">
    <source>
        <dbReference type="ARBA" id="ARBA00022679"/>
    </source>
</evidence>
<keyword evidence="3 5" id="KW-0949">S-adenosyl-L-methionine</keyword>
<proteinExistence type="inferred from homology"/>
<dbReference type="HOGENOM" id="CLU_005316_0_2_6"/>
<feature type="domain" description="SAM-dependent MTase RsmB/NOP-type" evidence="6">
    <location>
        <begin position="143"/>
        <end position="421"/>
    </location>
</feature>
<evidence type="ECO:0000313" key="8">
    <source>
        <dbReference type="Proteomes" id="UP000000466"/>
    </source>
</evidence>